<feature type="compositionally biased region" description="Polar residues" evidence="1">
    <location>
        <begin position="290"/>
        <end position="306"/>
    </location>
</feature>
<dbReference type="EMBL" id="JAPZBQ010000003">
    <property type="protein sequence ID" value="KAJ5338552.1"/>
    <property type="molecule type" value="Genomic_DNA"/>
</dbReference>
<dbReference type="Pfam" id="PF00226">
    <property type="entry name" value="DnaJ"/>
    <property type="match status" value="1"/>
</dbReference>
<dbReference type="Proteomes" id="UP001147695">
    <property type="component" value="Unassembled WGS sequence"/>
</dbReference>
<dbReference type="CDD" id="cd06257">
    <property type="entry name" value="DnaJ"/>
    <property type="match status" value="1"/>
</dbReference>
<dbReference type="AlphaFoldDB" id="A0A9W9QIB5"/>
<gene>
    <name evidence="3" type="ORF">N7452_005280</name>
</gene>
<dbReference type="SMART" id="SM00271">
    <property type="entry name" value="DnaJ"/>
    <property type="match status" value="1"/>
</dbReference>
<name>A0A9W9QIB5_PENBR</name>
<dbReference type="Gene3D" id="1.10.287.110">
    <property type="entry name" value="DnaJ domain"/>
    <property type="match status" value="1"/>
</dbReference>
<evidence type="ECO:0000259" key="2">
    <source>
        <dbReference type="PROSITE" id="PS50076"/>
    </source>
</evidence>
<feature type="region of interest" description="Disordered" evidence="1">
    <location>
        <begin position="255"/>
        <end position="306"/>
    </location>
</feature>
<sequence length="306" mass="35129">MFKIPSHLRIGSLQLLNLNVPLPLHRTPIPQPHGPQAAQTSKFYATASHFPHQDYAWPSNSSLTPYDVLNLPRGAPYSKRNYYDLVKIYHPDRPLKGHPLSHQLTPEIRLHRYRIVVDAHELLSDPSRRASYDRSGAGWSHTVLDRTTEEPTGGPSVYANATWEDWERWHNRHQAPQRHVVDQQTFVRLVILLVLLGGALQASWIGKVHTGFEDRLRELNEESARFLRGRKEETVKQMVSNEARVQNFLIRRDPTGAGLKDTEQSVYQKELHPRRRLDKARTDDEDIPESGQTGLDTLESTEISDN</sequence>
<dbReference type="SUPFAM" id="SSF46565">
    <property type="entry name" value="Chaperone J-domain"/>
    <property type="match status" value="1"/>
</dbReference>
<feature type="domain" description="J" evidence="2">
    <location>
        <begin position="64"/>
        <end position="136"/>
    </location>
</feature>
<dbReference type="InterPro" id="IPR018253">
    <property type="entry name" value="DnaJ_domain_CS"/>
</dbReference>
<organism evidence="3 4">
    <name type="scientific">Penicillium brevicompactum</name>
    <dbReference type="NCBI Taxonomy" id="5074"/>
    <lineage>
        <taxon>Eukaryota</taxon>
        <taxon>Fungi</taxon>
        <taxon>Dikarya</taxon>
        <taxon>Ascomycota</taxon>
        <taxon>Pezizomycotina</taxon>
        <taxon>Eurotiomycetes</taxon>
        <taxon>Eurotiomycetidae</taxon>
        <taxon>Eurotiales</taxon>
        <taxon>Aspergillaceae</taxon>
        <taxon>Penicillium</taxon>
    </lineage>
</organism>
<proteinExistence type="predicted"/>
<dbReference type="PROSITE" id="PS50076">
    <property type="entry name" value="DNAJ_2"/>
    <property type="match status" value="1"/>
</dbReference>
<accession>A0A9W9QIB5</accession>
<reference evidence="3" key="2">
    <citation type="journal article" date="2023" name="IMA Fungus">
        <title>Comparative genomic study of the Penicillium genus elucidates a diverse pangenome and 15 lateral gene transfer events.</title>
        <authorList>
            <person name="Petersen C."/>
            <person name="Sorensen T."/>
            <person name="Nielsen M.R."/>
            <person name="Sondergaard T.E."/>
            <person name="Sorensen J.L."/>
            <person name="Fitzpatrick D.A."/>
            <person name="Frisvad J.C."/>
            <person name="Nielsen K.L."/>
        </authorList>
    </citation>
    <scope>NUCLEOTIDE SEQUENCE</scope>
    <source>
        <strain evidence="3">IBT 35673</strain>
    </source>
</reference>
<evidence type="ECO:0000313" key="3">
    <source>
        <dbReference type="EMBL" id="KAJ5338552.1"/>
    </source>
</evidence>
<dbReference type="InterPro" id="IPR001623">
    <property type="entry name" value="DnaJ_domain"/>
</dbReference>
<evidence type="ECO:0000256" key="1">
    <source>
        <dbReference type="SAM" id="MobiDB-lite"/>
    </source>
</evidence>
<reference evidence="3" key="1">
    <citation type="submission" date="2022-12" db="EMBL/GenBank/DDBJ databases">
        <authorList>
            <person name="Petersen C."/>
        </authorList>
    </citation>
    <scope>NUCLEOTIDE SEQUENCE</scope>
    <source>
        <strain evidence="3">IBT 35673</strain>
    </source>
</reference>
<protein>
    <recommendedName>
        <fullName evidence="2">J domain-containing protein</fullName>
    </recommendedName>
</protein>
<dbReference type="PROSITE" id="PS00636">
    <property type="entry name" value="DNAJ_1"/>
    <property type="match status" value="1"/>
</dbReference>
<dbReference type="InterPro" id="IPR036869">
    <property type="entry name" value="J_dom_sf"/>
</dbReference>
<evidence type="ECO:0000313" key="4">
    <source>
        <dbReference type="Proteomes" id="UP001147695"/>
    </source>
</evidence>
<comment type="caution">
    <text evidence="3">The sequence shown here is derived from an EMBL/GenBank/DDBJ whole genome shotgun (WGS) entry which is preliminary data.</text>
</comment>